<dbReference type="CDD" id="cd08977">
    <property type="entry name" value="SusD"/>
    <property type="match status" value="1"/>
</dbReference>
<evidence type="ECO:0000256" key="4">
    <source>
        <dbReference type="ARBA" id="ARBA00023136"/>
    </source>
</evidence>
<sequence>MKYFLLKYPLEKLFHGSLPKYYHQLRKVHLIGMICTLCCCTDFVEIDAPKNTLVSETVFQDAATVESALANLYYNLREGGMTSGTYGMTTVMGIYTDELDYYGFGADYLQFYQHNVLPINGIVSDWWSQAFQLIYATNDIVQGVRASTELSSMEKNRFEGEALFVRAYLYTLLVNLYGDVPLVQTTNYLDNNNVARSNQNSINNQIMEDLERSILLLNSMEPVSTEKIYPDEYTVKALLARHYLRIGNWERAVTISSELINLFPMESDLNKVFLKDSKETIWQLKADNDFPKNTREAQQLIIQAVPSQTYALSNDFMNAFEPGDQRLIYWTRSISDQDSTVTLYYPYKYKAGINALESFEYSVLFRSTEQVLIRSEAKARMGELEGALADVNLVRSRAGLSNLIAHSQEDVLEAILHERRMELFTEQGHRWLDLKRMEKAEEVLGDIKANWKNTDLLLPIPENELELNPNLLPQNPGY</sequence>
<feature type="domain" description="SusD-like N-terminal" evidence="7">
    <location>
        <begin position="105"/>
        <end position="244"/>
    </location>
</feature>
<keyword evidence="9" id="KW-1185">Reference proteome</keyword>
<evidence type="ECO:0000313" key="8">
    <source>
        <dbReference type="EMBL" id="AYN67529.1"/>
    </source>
</evidence>
<dbReference type="KEGG" id="emar:D1013_09225"/>
<reference evidence="8 9" key="1">
    <citation type="submission" date="2018-08" db="EMBL/GenBank/DDBJ databases">
        <title>The reduced genetic potential of extracellular carbohydrate catabolism in Euzebyella marina RN62, a Flavobacteriia bacterium isolated from the hadal water.</title>
        <authorList>
            <person name="Xue C."/>
        </authorList>
    </citation>
    <scope>NUCLEOTIDE SEQUENCE [LARGE SCALE GENOMIC DNA]</scope>
    <source>
        <strain evidence="8 9">RN62</strain>
    </source>
</reference>
<accession>A0A3G2L5H6</accession>
<dbReference type="Gene3D" id="1.25.40.390">
    <property type="match status" value="1"/>
</dbReference>
<feature type="domain" description="RagB/SusD" evidence="6">
    <location>
        <begin position="304"/>
        <end position="478"/>
    </location>
</feature>
<dbReference type="Pfam" id="PF14322">
    <property type="entry name" value="SusD-like_3"/>
    <property type="match status" value="1"/>
</dbReference>
<dbReference type="AlphaFoldDB" id="A0A3G2L5H6"/>
<dbReference type="RefSeq" id="WP_121848545.1">
    <property type="nucleotide sequence ID" value="NZ_CP032050.1"/>
</dbReference>
<keyword evidence="5" id="KW-0998">Cell outer membrane</keyword>
<dbReference type="GO" id="GO:0009279">
    <property type="term" value="C:cell outer membrane"/>
    <property type="evidence" value="ECO:0007669"/>
    <property type="project" value="UniProtKB-SubCell"/>
</dbReference>
<dbReference type="Proteomes" id="UP000276309">
    <property type="component" value="Chromosome"/>
</dbReference>
<dbReference type="InterPro" id="IPR011990">
    <property type="entry name" value="TPR-like_helical_dom_sf"/>
</dbReference>
<keyword evidence="3" id="KW-0732">Signal</keyword>
<evidence type="ECO:0000256" key="1">
    <source>
        <dbReference type="ARBA" id="ARBA00004442"/>
    </source>
</evidence>
<gene>
    <name evidence="8" type="ORF">D1013_09225</name>
</gene>
<evidence type="ECO:0000313" key="9">
    <source>
        <dbReference type="Proteomes" id="UP000276309"/>
    </source>
</evidence>
<protein>
    <submittedName>
        <fullName evidence="8">RagB/SusD family nutrient uptake outer membrane protein</fullName>
    </submittedName>
</protein>
<evidence type="ECO:0000256" key="5">
    <source>
        <dbReference type="ARBA" id="ARBA00023237"/>
    </source>
</evidence>
<evidence type="ECO:0000256" key="3">
    <source>
        <dbReference type="ARBA" id="ARBA00022729"/>
    </source>
</evidence>
<dbReference type="EMBL" id="CP032050">
    <property type="protein sequence ID" value="AYN67529.1"/>
    <property type="molecule type" value="Genomic_DNA"/>
</dbReference>
<name>A0A3G2L5H6_9FLAO</name>
<evidence type="ECO:0000256" key="2">
    <source>
        <dbReference type="ARBA" id="ARBA00006275"/>
    </source>
</evidence>
<comment type="subcellular location">
    <subcellularLocation>
        <location evidence="1">Cell outer membrane</location>
    </subcellularLocation>
</comment>
<evidence type="ECO:0000259" key="6">
    <source>
        <dbReference type="Pfam" id="PF07980"/>
    </source>
</evidence>
<dbReference type="InterPro" id="IPR012944">
    <property type="entry name" value="SusD_RagB_dom"/>
</dbReference>
<dbReference type="SUPFAM" id="SSF48452">
    <property type="entry name" value="TPR-like"/>
    <property type="match status" value="1"/>
</dbReference>
<keyword evidence="4" id="KW-0472">Membrane</keyword>
<evidence type="ECO:0000259" key="7">
    <source>
        <dbReference type="Pfam" id="PF14322"/>
    </source>
</evidence>
<organism evidence="8 9">
    <name type="scientific">Euzebyella marina</name>
    <dbReference type="NCBI Taxonomy" id="1761453"/>
    <lineage>
        <taxon>Bacteria</taxon>
        <taxon>Pseudomonadati</taxon>
        <taxon>Bacteroidota</taxon>
        <taxon>Flavobacteriia</taxon>
        <taxon>Flavobacteriales</taxon>
        <taxon>Flavobacteriaceae</taxon>
        <taxon>Euzebyella</taxon>
    </lineage>
</organism>
<comment type="similarity">
    <text evidence="2">Belongs to the SusD family.</text>
</comment>
<proteinExistence type="inferred from homology"/>
<dbReference type="InterPro" id="IPR033985">
    <property type="entry name" value="SusD-like_N"/>
</dbReference>
<dbReference type="OrthoDB" id="621570at2"/>
<dbReference type="Pfam" id="PF07980">
    <property type="entry name" value="SusD_RagB"/>
    <property type="match status" value="1"/>
</dbReference>